<name>A0A1E3H0R5_9HYPH</name>
<accession>A0A1E3H0R5</accession>
<gene>
    <name evidence="2" type="ORF">A6302_02817</name>
</gene>
<feature type="region of interest" description="Disordered" evidence="1">
    <location>
        <begin position="1"/>
        <end position="39"/>
    </location>
</feature>
<reference evidence="2 3" key="1">
    <citation type="submission" date="2016-07" db="EMBL/GenBank/DDBJ databases">
        <title>Draft Genome Sequence of Methylobrevis pamukkalensis PK2.</title>
        <authorList>
            <person name="Vasilenko O.V."/>
            <person name="Doronina N.V."/>
            <person name="Shmareva M.N."/>
            <person name="Tarlachkov S.V."/>
            <person name="Mustakhimov I."/>
            <person name="Trotsenko Y.A."/>
        </authorList>
    </citation>
    <scope>NUCLEOTIDE SEQUENCE [LARGE SCALE GENOMIC DNA]</scope>
    <source>
        <strain evidence="2 3">PK2</strain>
    </source>
</reference>
<keyword evidence="3" id="KW-1185">Reference proteome</keyword>
<dbReference type="AlphaFoldDB" id="A0A1E3H0R5"/>
<sequence>MLQRRGTAGGYDRTAGCASKRSVRAEGARVASGAEPSRSVAPPLLAGLLGAALAGAMPASAAPACGGGILATATAVAIDDGGALAFADGGGVVPDGIRLLPPSPMPPRMTAPSAATGSARRSR</sequence>
<evidence type="ECO:0000256" key="1">
    <source>
        <dbReference type="SAM" id="MobiDB-lite"/>
    </source>
</evidence>
<dbReference type="EMBL" id="MCRJ01000070">
    <property type="protein sequence ID" value="ODN69882.1"/>
    <property type="molecule type" value="Genomic_DNA"/>
</dbReference>
<evidence type="ECO:0000313" key="2">
    <source>
        <dbReference type="EMBL" id="ODN69882.1"/>
    </source>
</evidence>
<proteinExistence type="predicted"/>
<protein>
    <submittedName>
        <fullName evidence="2">Uncharacterized protein</fullName>
    </submittedName>
</protein>
<organism evidence="2 3">
    <name type="scientific">Methylobrevis pamukkalensis</name>
    <dbReference type="NCBI Taxonomy" id="1439726"/>
    <lineage>
        <taxon>Bacteria</taxon>
        <taxon>Pseudomonadati</taxon>
        <taxon>Pseudomonadota</taxon>
        <taxon>Alphaproteobacteria</taxon>
        <taxon>Hyphomicrobiales</taxon>
        <taxon>Pleomorphomonadaceae</taxon>
        <taxon>Methylobrevis</taxon>
    </lineage>
</organism>
<comment type="caution">
    <text evidence="2">The sequence shown here is derived from an EMBL/GenBank/DDBJ whole genome shotgun (WGS) entry which is preliminary data.</text>
</comment>
<evidence type="ECO:0000313" key="3">
    <source>
        <dbReference type="Proteomes" id="UP000094622"/>
    </source>
</evidence>
<dbReference type="Proteomes" id="UP000094622">
    <property type="component" value="Unassembled WGS sequence"/>
</dbReference>
<feature type="region of interest" description="Disordered" evidence="1">
    <location>
        <begin position="100"/>
        <end position="123"/>
    </location>
</feature>